<keyword evidence="4" id="KW-1185">Reference proteome</keyword>
<reference evidence="3 4" key="1">
    <citation type="journal article" date="2008" name="Science">
        <title>The Physcomitrella genome reveals evolutionary insights into the conquest of land by plants.</title>
        <authorList>
            <person name="Rensing S."/>
            <person name="Lang D."/>
            <person name="Zimmer A."/>
            <person name="Terry A."/>
            <person name="Salamov A."/>
            <person name="Shapiro H."/>
            <person name="Nishiyama T."/>
            <person name="Perroud P.-F."/>
            <person name="Lindquist E."/>
            <person name="Kamisugi Y."/>
            <person name="Tanahashi T."/>
            <person name="Sakakibara K."/>
            <person name="Fujita T."/>
            <person name="Oishi K."/>
            <person name="Shin-I T."/>
            <person name="Kuroki Y."/>
            <person name="Toyoda A."/>
            <person name="Suzuki Y."/>
            <person name="Hashimoto A."/>
            <person name="Yamaguchi K."/>
            <person name="Sugano A."/>
            <person name="Kohara Y."/>
            <person name="Fujiyama A."/>
            <person name="Anterola A."/>
            <person name="Aoki S."/>
            <person name="Ashton N."/>
            <person name="Barbazuk W.B."/>
            <person name="Barker E."/>
            <person name="Bennetzen J."/>
            <person name="Bezanilla M."/>
            <person name="Blankenship R."/>
            <person name="Cho S.H."/>
            <person name="Dutcher S."/>
            <person name="Estelle M."/>
            <person name="Fawcett J.A."/>
            <person name="Gundlach H."/>
            <person name="Hanada K."/>
            <person name="Heyl A."/>
            <person name="Hicks K.A."/>
            <person name="Hugh J."/>
            <person name="Lohr M."/>
            <person name="Mayer K."/>
            <person name="Melkozernov A."/>
            <person name="Murata T."/>
            <person name="Nelson D."/>
            <person name="Pils B."/>
            <person name="Prigge M."/>
            <person name="Reiss B."/>
            <person name="Renner T."/>
            <person name="Rombauts S."/>
            <person name="Rushton P."/>
            <person name="Sanderfoot A."/>
            <person name="Schween G."/>
            <person name="Shiu S.-H."/>
            <person name="Stueber K."/>
            <person name="Theodoulou F.L."/>
            <person name="Tu H."/>
            <person name="Van de Peer Y."/>
            <person name="Verrier P.J."/>
            <person name="Waters E."/>
            <person name="Wood A."/>
            <person name="Yang L."/>
            <person name="Cove D."/>
            <person name="Cuming A."/>
            <person name="Hasebe M."/>
            <person name="Lucas S."/>
            <person name="Mishler D.B."/>
            <person name="Reski R."/>
            <person name="Grigoriev I."/>
            <person name="Quatrano R.S."/>
            <person name="Boore J.L."/>
        </authorList>
    </citation>
    <scope>NUCLEOTIDE SEQUENCE [LARGE SCALE GENOMIC DNA]</scope>
    <source>
        <strain evidence="3 4">cv. Gransden 2004</strain>
    </source>
</reference>
<feature type="compositionally biased region" description="Polar residues" evidence="1">
    <location>
        <begin position="496"/>
        <end position="508"/>
    </location>
</feature>
<feature type="compositionally biased region" description="Polar residues" evidence="1">
    <location>
        <begin position="169"/>
        <end position="187"/>
    </location>
</feature>
<dbReference type="GO" id="GO:0009639">
    <property type="term" value="P:response to red or far red light"/>
    <property type="evidence" value="ECO:0007669"/>
    <property type="project" value="InterPro"/>
</dbReference>
<name>A0A7I4BU68_PHYPA</name>
<dbReference type="Gramene" id="Pp3c1_34000V3.6">
    <property type="protein sequence ID" value="Pp3c1_34000V3.6"/>
    <property type="gene ID" value="Pp3c1_34000"/>
</dbReference>
<feature type="compositionally biased region" description="Basic and acidic residues" evidence="1">
    <location>
        <begin position="517"/>
        <end position="527"/>
    </location>
</feature>
<feature type="compositionally biased region" description="Polar residues" evidence="1">
    <location>
        <begin position="53"/>
        <end position="66"/>
    </location>
</feature>
<feature type="compositionally biased region" description="Polar residues" evidence="1">
    <location>
        <begin position="130"/>
        <end position="162"/>
    </location>
</feature>
<dbReference type="GO" id="GO:0009959">
    <property type="term" value="P:negative gravitropism"/>
    <property type="evidence" value="ECO:0007669"/>
    <property type="project" value="InterPro"/>
</dbReference>
<dbReference type="AlphaFoldDB" id="A0A7I4BU68"/>
<dbReference type="Proteomes" id="UP000006727">
    <property type="component" value="Chromosome 1"/>
</dbReference>
<dbReference type="InterPro" id="IPR056813">
    <property type="entry name" value="GIL1_IRKI_C"/>
</dbReference>
<feature type="domain" description="GIL1/IRKI C-terminal" evidence="2">
    <location>
        <begin position="410"/>
        <end position="465"/>
    </location>
</feature>
<reference evidence="3" key="3">
    <citation type="submission" date="2020-12" db="UniProtKB">
        <authorList>
            <consortium name="EnsemblPlants"/>
        </authorList>
    </citation>
    <scope>IDENTIFICATION</scope>
</reference>
<evidence type="ECO:0000313" key="3">
    <source>
        <dbReference type="EnsemblPlants" id="Pp3c1_34000V3.6"/>
    </source>
</evidence>
<evidence type="ECO:0000313" key="4">
    <source>
        <dbReference type="Proteomes" id="UP000006727"/>
    </source>
</evidence>
<feature type="compositionally biased region" description="Basic and acidic residues" evidence="1">
    <location>
        <begin position="196"/>
        <end position="206"/>
    </location>
</feature>
<dbReference type="Pfam" id="PF24994">
    <property type="entry name" value="GIL1_IRKI_C"/>
    <property type="match status" value="1"/>
</dbReference>
<accession>A0A7I4BU68</accession>
<organism evidence="3 4">
    <name type="scientific">Physcomitrium patens</name>
    <name type="common">Spreading-leaved earth moss</name>
    <name type="synonym">Physcomitrella patens</name>
    <dbReference type="NCBI Taxonomy" id="3218"/>
    <lineage>
        <taxon>Eukaryota</taxon>
        <taxon>Viridiplantae</taxon>
        <taxon>Streptophyta</taxon>
        <taxon>Embryophyta</taxon>
        <taxon>Bryophyta</taxon>
        <taxon>Bryophytina</taxon>
        <taxon>Bryopsida</taxon>
        <taxon>Funariidae</taxon>
        <taxon>Funariales</taxon>
        <taxon>Funariaceae</taxon>
        <taxon>Physcomitrium</taxon>
    </lineage>
</organism>
<gene>
    <name evidence="3" type="primary">LOC112291192</name>
</gene>
<protein>
    <recommendedName>
        <fullName evidence="2">GIL1/IRKI C-terminal domain-containing protein</fullName>
    </recommendedName>
</protein>
<evidence type="ECO:0000256" key="1">
    <source>
        <dbReference type="SAM" id="MobiDB-lite"/>
    </source>
</evidence>
<sequence length="559" mass="63281">MLPTFLNLQVRLSEKGRTVLPAPTSIMLNMRICGSNRDVETRPYTRIRVPYDDSTNIRLSNQSPTSQRRDNRPHTKSFLQSSLAFVKKTFPVGVFEGKEQRSPSPIRGGFSDPRQQSQEYPYNASLHSPVDNQRSYSAPSHPSSNYTPDISPQCEWNTNSGPTYYAPPSSVTPSKRQNNEPASSGSGATRCASYDRQNRSKVEDSYHYSGPPPGSYLDDDTGPSPKLLSMAVTAVKSALNPFAKMLMSHMKNHSSELKKLESMISHEGSVERTNHLKFLVQAFTCNLLFDCFTTKNGYCESNDDRSRQSFFADFTRFKDKAATISMLLSNQPLSHMRDDNSIGNYCFEKFKLICSDPDTNQPFPIYEKDWRIVSGEQHPDSEFYRSFLKVAVSVWLLHRLTHSFPHKWQMLTCSRGEAFERKYMESVVPGGYDEDDEDADANIVVGFLVIPGFRVSKSIVKCEVYLHSKQRHNDGRIVESPVKASKQGNVGHRTPDNNSFRSNSSYTDKQPYPKHSTSVEERQEHRVGSMSSRRGPRTTVPGYVSHTVSTRLKARTPTR</sequence>
<dbReference type="PANTHER" id="PTHR31161">
    <property type="entry name" value="PROTEIN GRAVITROPIC IN THE LIGHT 1"/>
    <property type="match status" value="1"/>
</dbReference>
<evidence type="ECO:0000259" key="2">
    <source>
        <dbReference type="Pfam" id="PF24994"/>
    </source>
</evidence>
<feature type="region of interest" description="Disordered" evidence="1">
    <location>
        <begin position="96"/>
        <end position="222"/>
    </location>
</feature>
<proteinExistence type="predicted"/>
<dbReference type="InterPro" id="IPR040225">
    <property type="entry name" value="GIL1-like"/>
</dbReference>
<dbReference type="EMBL" id="ABEU02000001">
    <property type="status" value="NOT_ANNOTATED_CDS"/>
    <property type="molecule type" value="Genomic_DNA"/>
</dbReference>
<feature type="region of interest" description="Disordered" evidence="1">
    <location>
        <begin position="53"/>
        <end position="76"/>
    </location>
</feature>
<reference evidence="3 4" key="2">
    <citation type="journal article" date="2018" name="Plant J.">
        <title>The Physcomitrella patens chromosome-scale assembly reveals moss genome structure and evolution.</title>
        <authorList>
            <person name="Lang D."/>
            <person name="Ullrich K.K."/>
            <person name="Murat F."/>
            <person name="Fuchs J."/>
            <person name="Jenkins J."/>
            <person name="Haas F.B."/>
            <person name="Piednoel M."/>
            <person name="Gundlach H."/>
            <person name="Van Bel M."/>
            <person name="Meyberg R."/>
            <person name="Vives C."/>
            <person name="Morata J."/>
            <person name="Symeonidi A."/>
            <person name="Hiss M."/>
            <person name="Muchero W."/>
            <person name="Kamisugi Y."/>
            <person name="Saleh O."/>
            <person name="Blanc G."/>
            <person name="Decker E.L."/>
            <person name="van Gessel N."/>
            <person name="Grimwood J."/>
            <person name="Hayes R.D."/>
            <person name="Graham S.W."/>
            <person name="Gunter L.E."/>
            <person name="McDaniel S.F."/>
            <person name="Hoernstein S.N.W."/>
            <person name="Larsson A."/>
            <person name="Li F.W."/>
            <person name="Perroud P.F."/>
            <person name="Phillips J."/>
            <person name="Ranjan P."/>
            <person name="Rokshar D.S."/>
            <person name="Rothfels C.J."/>
            <person name="Schneider L."/>
            <person name="Shu S."/>
            <person name="Stevenson D.W."/>
            <person name="Thummler F."/>
            <person name="Tillich M."/>
            <person name="Villarreal Aguilar J.C."/>
            <person name="Widiez T."/>
            <person name="Wong G.K."/>
            <person name="Wymore A."/>
            <person name="Zhang Y."/>
            <person name="Zimmer A.D."/>
            <person name="Quatrano R.S."/>
            <person name="Mayer K.F.X."/>
            <person name="Goodstein D."/>
            <person name="Casacuberta J.M."/>
            <person name="Vandepoele K."/>
            <person name="Reski R."/>
            <person name="Cuming A.C."/>
            <person name="Tuskan G.A."/>
            <person name="Maumus F."/>
            <person name="Salse J."/>
            <person name="Schmutz J."/>
            <person name="Rensing S.A."/>
        </authorList>
    </citation>
    <scope>NUCLEOTIDE SEQUENCE [LARGE SCALE GENOMIC DNA]</scope>
    <source>
        <strain evidence="3 4">cv. Gransden 2004</strain>
    </source>
</reference>
<dbReference type="EnsemblPlants" id="Pp3c1_34000V3.6">
    <property type="protein sequence ID" value="Pp3c1_34000V3.6"/>
    <property type="gene ID" value="Pp3c1_34000"/>
</dbReference>
<feature type="region of interest" description="Disordered" evidence="1">
    <location>
        <begin position="476"/>
        <end position="559"/>
    </location>
</feature>